<gene>
    <name evidence="5" type="ORF">IFR04_012493</name>
</gene>
<dbReference type="InterPro" id="IPR000095">
    <property type="entry name" value="CRIB_dom"/>
</dbReference>
<comment type="caution">
    <text evidence="5">The sequence shown here is derived from an EMBL/GenBank/DDBJ whole genome shotgun (WGS) entry which is preliminary data.</text>
</comment>
<dbReference type="InterPro" id="IPR027417">
    <property type="entry name" value="P-loop_NTPase"/>
</dbReference>
<dbReference type="EMBL" id="JAFJYH010000268">
    <property type="protein sequence ID" value="KAG4414356.1"/>
    <property type="molecule type" value="Genomic_DNA"/>
</dbReference>
<dbReference type="PROSITE" id="PS50108">
    <property type="entry name" value="CRIB"/>
    <property type="match status" value="1"/>
</dbReference>
<proteinExistence type="predicted"/>
<evidence type="ECO:0000256" key="1">
    <source>
        <dbReference type="ARBA" id="ARBA00022741"/>
    </source>
</evidence>
<dbReference type="SUPFAM" id="SSF52540">
    <property type="entry name" value="P-loop containing nucleoside triphosphate hydrolases"/>
    <property type="match status" value="1"/>
</dbReference>
<dbReference type="OrthoDB" id="3555445at2759"/>
<evidence type="ECO:0000256" key="3">
    <source>
        <dbReference type="SAM" id="MobiDB-lite"/>
    </source>
</evidence>
<dbReference type="PANTHER" id="PTHR24072">
    <property type="entry name" value="RHO FAMILY GTPASE"/>
    <property type="match status" value="1"/>
</dbReference>
<dbReference type="AlphaFoldDB" id="A0A8H7W1G2"/>
<dbReference type="PROSITE" id="PS51421">
    <property type="entry name" value="RAS"/>
    <property type="match status" value="1"/>
</dbReference>
<dbReference type="SMART" id="SM00174">
    <property type="entry name" value="RHO"/>
    <property type="match status" value="1"/>
</dbReference>
<dbReference type="SMART" id="SM00285">
    <property type="entry name" value="PBD"/>
    <property type="match status" value="1"/>
</dbReference>
<dbReference type="GO" id="GO:0003924">
    <property type="term" value="F:GTPase activity"/>
    <property type="evidence" value="ECO:0007669"/>
    <property type="project" value="InterPro"/>
</dbReference>
<dbReference type="Pfam" id="PF00786">
    <property type="entry name" value="PBD"/>
    <property type="match status" value="1"/>
</dbReference>
<dbReference type="InterPro" id="IPR036936">
    <property type="entry name" value="CRIB_dom_sf"/>
</dbReference>
<evidence type="ECO:0000313" key="6">
    <source>
        <dbReference type="Proteomes" id="UP000664132"/>
    </source>
</evidence>
<keyword evidence="2" id="KW-0342">GTP-binding</keyword>
<feature type="region of interest" description="Disordered" evidence="3">
    <location>
        <begin position="287"/>
        <end position="306"/>
    </location>
</feature>
<dbReference type="GO" id="GO:0007264">
    <property type="term" value="P:small GTPase-mediated signal transduction"/>
    <property type="evidence" value="ECO:0007669"/>
    <property type="project" value="InterPro"/>
</dbReference>
<dbReference type="PROSITE" id="PS51420">
    <property type="entry name" value="RHO"/>
    <property type="match status" value="1"/>
</dbReference>
<keyword evidence="6" id="KW-1185">Reference proteome</keyword>
<dbReference type="Gene3D" id="3.90.810.10">
    <property type="entry name" value="CRIB domain"/>
    <property type="match status" value="1"/>
</dbReference>
<keyword evidence="1" id="KW-0547">Nucleotide-binding</keyword>
<reference evidence="5" key="1">
    <citation type="submission" date="2021-02" db="EMBL/GenBank/DDBJ databases">
        <title>Genome sequence Cadophora malorum strain M34.</title>
        <authorList>
            <person name="Stefanovic E."/>
            <person name="Vu D."/>
            <person name="Scully C."/>
            <person name="Dijksterhuis J."/>
            <person name="Roader J."/>
            <person name="Houbraken J."/>
        </authorList>
    </citation>
    <scope>NUCLEOTIDE SEQUENCE</scope>
    <source>
        <strain evidence="5">M34</strain>
    </source>
</reference>
<evidence type="ECO:0000313" key="5">
    <source>
        <dbReference type="EMBL" id="KAG4414356.1"/>
    </source>
</evidence>
<dbReference type="GO" id="GO:0005525">
    <property type="term" value="F:GTP binding"/>
    <property type="evidence" value="ECO:0007669"/>
    <property type="project" value="UniProtKB-KW"/>
</dbReference>
<sequence length="581" mass="64581">MDRVALTLTIGPVVLKAATLVKQCHDIQANLSLPLGRLDATALECTEIHQLLESFQAVGRRDLTKLEAGKAREFGYVVGNVTKRFSKVLTSIEQHVEILEEFSKKSPDGDIQVVSETEGFQWKEDEVRRIIQESKQYRDIFTSLLMNLQIPIEPQASVVPKEEAQNPEVPIIPESIVTPPIEEFQPNKSRFSIDSVATHDFAINPSRFSADSLSSVLSATHFDFDLEALSSTSYRQAFGDRVRNIISRPLNSPGDSNLLRAVEPLEGEDHYYEQSIELEWDPSISGSTILSDGSESDRSSLRTLESQVSLTGASRQRIGHPVNPVHVTHVGLDPETGEFVGLPAEWRRILFAEDERARAAAAATSSAGTSSTSGDGSVKKIPTIKLVVVGDPGKLKQYLLATYVTNKYPEEYVLPVYDNYAVTVMIGDEPYTLGLFDASNRPFRITTGQEGYDRLRPLSYPQTDVFLILISTSTPSQYESARNTWAPELKHHCPGVPFLLVGIQDPPNDALDTASRKKARLDEGTKLAREIGAEKYVECELTSQRGVKNVFDEVGCFFAVLLYTGFKEEWLQRILISKIIF</sequence>
<protein>
    <recommendedName>
        <fullName evidence="4">CRIB domain-containing protein</fullName>
    </recommendedName>
</protein>
<dbReference type="InterPro" id="IPR001806">
    <property type="entry name" value="Small_GTPase"/>
</dbReference>
<evidence type="ECO:0000256" key="2">
    <source>
        <dbReference type="ARBA" id="ARBA00023134"/>
    </source>
</evidence>
<feature type="domain" description="CRIB" evidence="4">
    <location>
        <begin position="318"/>
        <end position="331"/>
    </location>
</feature>
<accession>A0A8H7W1G2</accession>
<name>A0A8H7W1G2_9HELO</name>
<dbReference type="InterPro" id="IPR003578">
    <property type="entry name" value="Small_GTPase_Rho"/>
</dbReference>
<evidence type="ECO:0000259" key="4">
    <source>
        <dbReference type="PROSITE" id="PS50108"/>
    </source>
</evidence>
<dbReference type="Gene3D" id="3.40.50.300">
    <property type="entry name" value="P-loop containing nucleotide triphosphate hydrolases"/>
    <property type="match status" value="1"/>
</dbReference>
<dbReference type="Pfam" id="PF00071">
    <property type="entry name" value="Ras"/>
    <property type="match status" value="1"/>
</dbReference>
<dbReference type="Proteomes" id="UP000664132">
    <property type="component" value="Unassembled WGS sequence"/>
</dbReference>
<organism evidence="5 6">
    <name type="scientific">Cadophora malorum</name>
    <dbReference type="NCBI Taxonomy" id="108018"/>
    <lineage>
        <taxon>Eukaryota</taxon>
        <taxon>Fungi</taxon>
        <taxon>Dikarya</taxon>
        <taxon>Ascomycota</taxon>
        <taxon>Pezizomycotina</taxon>
        <taxon>Leotiomycetes</taxon>
        <taxon>Helotiales</taxon>
        <taxon>Ploettnerulaceae</taxon>
        <taxon>Cadophora</taxon>
    </lineage>
</organism>